<feature type="transmembrane region" description="Helical" evidence="1">
    <location>
        <begin position="181"/>
        <end position="200"/>
    </location>
</feature>
<evidence type="ECO:0000313" key="3">
    <source>
        <dbReference type="Proteomes" id="UP000291343"/>
    </source>
</evidence>
<sequence length="368" mass="37511">MLIPSFTSPTVSLVNFSSPVSSPSIDFSVPSSSFTTLKSTSSLMSPLSVDSTSFSMPSSSSFSGSSITTSAAFPSPFPSSLSNLTSFSGSFPDFSTSSPVFSAGISTSAVEGVDTVEESVTIAPLSSSILSFLAASFLLPFALPTLDTAFFGDVSVLGVVLLGEDASGLFGGRFSGLETSFLGGLVAGAGLGAAVVVFFNSTTLRLFSSLALFAGVAVGEALVRLVALPAVDTFCAGLVSIDFFGVVGEDFTESVFFSTLCCFDGFLSGFVLSALCLESILLFTFFTSGFAPLIFPSPLLLPSTFTGFSTAGLAGALATLASVSVISVSLSFSFSSFLSITSFSSSGSVFSFAGRSTVACLSIFFADF</sequence>
<name>A0A482WM49_LAOST</name>
<dbReference type="EMBL" id="QKKF02031215">
    <property type="protein sequence ID" value="RZF34548.1"/>
    <property type="molecule type" value="Genomic_DNA"/>
</dbReference>
<evidence type="ECO:0000313" key="2">
    <source>
        <dbReference type="EMBL" id="RZF34548.1"/>
    </source>
</evidence>
<accession>A0A482WM49</accession>
<gene>
    <name evidence="2" type="ORF">LSTR_LSTR013735</name>
</gene>
<organism evidence="2 3">
    <name type="scientific">Laodelphax striatellus</name>
    <name type="common">Small brown planthopper</name>
    <name type="synonym">Delphax striatella</name>
    <dbReference type="NCBI Taxonomy" id="195883"/>
    <lineage>
        <taxon>Eukaryota</taxon>
        <taxon>Metazoa</taxon>
        <taxon>Ecdysozoa</taxon>
        <taxon>Arthropoda</taxon>
        <taxon>Hexapoda</taxon>
        <taxon>Insecta</taxon>
        <taxon>Pterygota</taxon>
        <taxon>Neoptera</taxon>
        <taxon>Paraneoptera</taxon>
        <taxon>Hemiptera</taxon>
        <taxon>Auchenorrhyncha</taxon>
        <taxon>Fulgoroidea</taxon>
        <taxon>Delphacidae</taxon>
        <taxon>Criomorphinae</taxon>
        <taxon>Laodelphax</taxon>
    </lineage>
</organism>
<dbReference type="AlphaFoldDB" id="A0A482WM49"/>
<keyword evidence="1" id="KW-1133">Transmembrane helix</keyword>
<feature type="transmembrane region" description="Helical" evidence="1">
    <location>
        <begin position="313"/>
        <end position="337"/>
    </location>
</feature>
<feature type="transmembrane region" description="Helical" evidence="1">
    <location>
        <begin position="280"/>
        <end position="301"/>
    </location>
</feature>
<keyword evidence="1" id="KW-0812">Transmembrane</keyword>
<feature type="transmembrane region" description="Helical" evidence="1">
    <location>
        <begin position="254"/>
        <end position="273"/>
    </location>
</feature>
<feature type="transmembrane region" description="Helical" evidence="1">
    <location>
        <begin position="349"/>
        <end position="366"/>
    </location>
</feature>
<evidence type="ECO:0000256" key="1">
    <source>
        <dbReference type="SAM" id="Phobius"/>
    </source>
</evidence>
<dbReference type="Proteomes" id="UP000291343">
    <property type="component" value="Unassembled WGS sequence"/>
</dbReference>
<comment type="caution">
    <text evidence="2">The sequence shown here is derived from an EMBL/GenBank/DDBJ whole genome shotgun (WGS) entry which is preliminary data.</text>
</comment>
<reference evidence="2 3" key="1">
    <citation type="journal article" date="2017" name="Gigascience">
        <title>Genome sequence of the small brown planthopper, Laodelphax striatellus.</title>
        <authorList>
            <person name="Zhu J."/>
            <person name="Jiang F."/>
            <person name="Wang X."/>
            <person name="Yang P."/>
            <person name="Bao Y."/>
            <person name="Zhao W."/>
            <person name="Wang W."/>
            <person name="Lu H."/>
            <person name="Wang Q."/>
            <person name="Cui N."/>
            <person name="Li J."/>
            <person name="Chen X."/>
            <person name="Luo L."/>
            <person name="Yu J."/>
            <person name="Kang L."/>
            <person name="Cui F."/>
        </authorList>
    </citation>
    <scope>NUCLEOTIDE SEQUENCE [LARGE SCALE GENOMIC DNA]</scope>
    <source>
        <strain evidence="2">Lst14</strain>
    </source>
</reference>
<dbReference type="InParanoid" id="A0A482WM49"/>
<feature type="transmembrane region" description="Helical" evidence="1">
    <location>
        <begin position="206"/>
        <end position="223"/>
    </location>
</feature>
<keyword evidence="1" id="KW-0472">Membrane</keyword>
<protein>
    <submittedName>
        <fullName evidence="2">Uncharacterized protein</fullName>
    </submittedName>
</protein>
<proteinExistence type="predicted"/>
<keyword evidence="3" id="KW-1185">Reference proteome</keyword>